<evidence type="ECO:0000256" key="1">
    <source>
        <dbReference type="SAM" id="MobiDB-lite"/>
    </source>
</evidence>
<evidence type="ECO:0000313" key="2">
    <source>
        <dbReference type="EMBL" id="KAJ8966089.1"/>
    </source>
</evidence>
<keyword evidence="3" id="KW-1185">Reference proteome</keyword>
<feature type="region of interest" description="Disordered" evidence="1">
    <location>
        <begin position="1"/>
        <end position="35"/>
    </location>
</feature>
<proteinExistence type="predicted"/>
<name>A0AAV8ZLC9_9CUCU</name>
<organism evidence="2 3">
    <name type="scientific">Rhamnusium bicolor</name>
    <dbReference type="NCBI Taxonomy" id="1586634"/>
    <lineage>
        <taxon>Eukaryota</taxon>
        <taxon>Metazoa</taxon>
        <taxon>Ecdysozoa</taxon>
        <taxon>Arthropoda</taxon>
        <taxon>Hexapoda</taxon>
        <taxon>Insecta</taxon>
        <taxon>Pterygota</taxon>
        <taxon>Neoptera</taxon>
        <taxon>Endopterygota</taxon>
        <taxon>Coleoptera</taxon>
        <taxon>Polyphaga</taxon>
        <taxon>Cucujiformia</taxon>
        <taxon>Chrysomeloidea</taxon>
        <taxon>Cerambycidae</taxon>
        <taxon>Lepturinae</taxon>
        <taxon>Rhagiini</taxon>
        <taxon>Rhamnusium</taxon>
    </lineage>
</organism>
<accession>A0AAV8ZLC9</accession>
<comment type="caution">
    <text evidence="2">The sequence shown here is derived from an EMBL/GenBank/DDBJ whole genome shotgun (WGS) entry which is preliminary data.</text>
</comment>
<gene>
    <name evidence="2" type="ORF">NQ314_003745</name>
</gene>
<sequence length="159" mass="18677">MEYEAEQARLQRLCDEVSTDSAPEPDDDDSSLPNEQVEVLEYDTNSEQDFSDDEDSKEYIPIQQTTRVPYLLGKDGTRWRKPPSKQRNIRTRAENIFPRLPGPKGDIRHKLNIKNIWECFYTTDMLESIVKYTNKFISMQFYDIIENRTAMPGLLTYLN</sequence>
<dbReference type="Proteomes" id="UP001162156">
    <property type="component" value="Unassembled WGS sequence"/>
</dbReference>
<dbReference type="EMBL" id="JANEYF010001083">
    <property type="protein sequence ID" value="KAJ8966089.1"/>
    <property type="molecule type" value="Genomic_DNA"/>
</dbReference>
<dbReference type="AlphaFoldDB" id="A0AAV8ZLC9"/>
<feature type="compositionally biased region" description="Basic and acidic residues" evidence="1">
    <location>
        <begin position="1"/>
        <end position="15"/>
    </location>
</feature>
<evidence type="ECO:0000313" key="3">
    <source>
        <dbReference type="Proteomes" id="UP001162156"/>
    </source>
</evidence>
<reference evidence="2" key="1">
    <citation type="journal article" date="2023" name="Insect Mol. Biol.">
        <title>Genome sequencing provides insights into the evolution of gene families encoding plant cell wall-degrading enzymes in longhorned beetles.</title>
        <authorList>
            <person name="Shin N.R."/>
            <person name="Okamura Y."/>
            <person name="Kirsch R."/>
            <person name="Pauchet Y."/>
        </authorList>
    </citation>
    <scope>NUCLEOTIDE SEQUENCE</scope>
    <source>
        <strain evidence="2">RBIC_L_NR</strain>
    </source>
</reference>
<protein>
    <submittedName>
        <fullName evidence="2">Uncharacterized protein</fullName>
    </submittedName>
</protein>